<gene>
    <name evidence="1" type="ORF">ACOF00016_LOCUS10617</name>
</gene>
<proteinExistence type="predicted"/>
<sequence>MKNMTTSLMADPKLITLDQSFQDDISIGECSFEDMVNQICCHPRDDIPSEVVQPLTKKRKLAKKVRIVEEENKLFYRPYDREEMKSMWMSDADFKAIKRGNRETLIAILKACGEMEKVNAHEFCLRGLESHIEMFYTKSKRVAHKKAIKRVLDDQCAQRFCGIEDPDSLSQVYSELSQHSTRRAIELAFVDSLR</sequence>
<dbReference type="EMBL" id="HBIM01013029">
    <property type="protein sequence ID" value="CAE0413361.1"/>
    <property type="molecule type" value="Transcribed_RNA"/>
</dbReference>
<dbReference type="AlphaFoldDB" id="A0A7S3P8P7"/>
<reference evidence="1" key="1">
    <citation type="submission" date="2021-01" db="EMBL/GenBank/DDBJ databases">
        <authorList>
            <person name="Corre E."/>
            <person name="Pelletier E."/>
            <person name="Niang G."/>
            <person name="Scheremetjew M."/>
            <person name="Finn R."/>
            <person name="Kale V."/>
            <person name="Holt S."/>
            <person name="Cochrane G."/>
            <person name="Meng A."/>
            <person name="Brown T."/>
            <person name="Cohen L."/>
        </authorList>
    </citation>
    <scope>NUCLEOTIDE SEQUENCE</scope>
    <source>
        <strain evidence="1">CCMP127</strain>
    </source>
</reference>
<protein>
    <submittedName>
        <fullName evidence="1">Uncharacterized protein</fullName>
    </submittedName>
</protein>
<evidence type="ECO:0000313" key="1">
    <source>
        <dbReference type="EMBL" id="CAE0413361.1"/>
    </source>
</evidence>
<accession>A0A7S3P8P7</accession>
<name>A0A7S3P8P7_9STRA</name>
<organism evidence="1">
    <name type="scientific">Amphora coffeiformis</name>
    <dbReference type="NCBI Taxonomy" id="265554"/>
    <lineage>
        <taxon>Eukaryota</taxon>
        <taxon>Sar</taxon>
        <taxon>Stramenopiles</taxon>
        <taxon>Ochrophyta</taxon>
        <taxon>Bacillariophyta</taxon>
        <taxon>Bacillariophyceae</taxon>
        <taxon>Bacillariophycidae</taxon>
        <taxon>Thalassiophysales</taxon>
        <taxon>Catenulaceae</taxon>
        <taxon>Amphora</taxon>
    </lineage>
</organism>